<dbReference type="SUPFAM" id="SSF52540">
    <property type="entry name" value="P-loop containing nucleoside triphosphate hydrolases"/>
    <property type="match status" value="2"/>
</dbReference>
<keyword evidence="6" id="KW-0067">ATP-binding</keyword>
<evidence type="ECO:0000256" key="11">
    <source>
        <dbReference type="ARBA" id="ARBA00023180"/>
    </source>
</evidence>
<keyword evidence="16" id="KW-1185">Reference proteome</keyword>
<evidence type="ECO:0000313" key="16">
    <source>
        <dbReference type="Proteomes" id="UP000265100"/>
    </source>
</evidence>
<keyword evidence="9 13" id="KW-0472">Membrane</keyword>
<comment type="catalytic activity">
    <reaction evidence="12">
        <text>ATP + H2O + phospholipidSide 1 = ADP + phosphate + phospholipidSide 2.</text>
        <dbReference type="EC" id="7.6.2.1"/>
    </reaction>
</comment>
<evidence type="ECO:0000256" key="4">
    <source>
        <dbReference type="ARBA" id="ARBA00022692"/>
    </source>
</evidence>
<accession>A0AAX7TET6</accession>
<organism evidence="15 16">
    <name type="scientific">Astatotilapia calliptera</name>
    <name type="common">Eastern happy</name>
    <name type="synonym">Chromis callipterus</name>
    <dbReference type="NCBI Taxonomy" id="8154"/>
    <lineage>
        <taxon>Eukaryota</taxon>
        <taxon>Metazoa</taxon>
        <taxon>Chordata</taxon>
        <taxon>Craniata</taxon>
        <taxon>Vertebrata</taxon>
        <taxon>Euteleostomi</taxon>
        <taxon>Actinopterygii</taxon>
        <taxon>Neopterygii</taxon>
        <taxon>Teleostei</taxon>
        <taxon>Neoteleostei</taxon>
        <taxon>Acanthomorphata</taxon>
        <taxon>Ovalentaria</taxon>
        <taxon>Cichlomorphae</taxon>
        <taxon>Cichliformes</taxon>
        <taxon>Cichlidae</taxon>
        <taxon>African cichlids</taxon>
        <taxon>Pseudocrenilabrinae</taxon>
        <taxon>Haplochromini</taxon>
        <taxon>Astatotilapia</taxon>
    </lineage>
</organism>
<feature type="domain" description="ABC transporter" evidence="14">
    <location>
        <begin position="1795"/>
        <end position="2027"/>
    </location>
</feature>
<keyword evidence="7" id="KW-1278">Translocase</keyword>
<evidence type="ECO:0000256" key="13">
    <source>
        <dbReference type="SAM" id="Phobius"/>
    </source>
</evidence>
<dbReference type="FunFam" id="3.40.50.300:FF:000264">
    <property type="entry name" value="ATP-binding cassette, sub-family A (ABC1), member 1"/>
    <property type="match status" value="1"/>
</dbReference>
<evidence type="ECO:0000256" key="2">
    <source>
        <dbReference type="ARBA" id="ARBA00012189"/>
    </source>
</evidence>
<evidence type="ECO:0000256" key="3">
    <source>
        <dbReference type="ARBA" id="ARBA00022553"/>
    </source>
</evidence>
<feature type="transmembrane region" description="Helical" evidence="13">
    <location>
        <begin position="1649"/>
        <end position="1671"/>
    </location>
</feature>
<keyword evidence="3" id="KW-0597">Phosphoprotein</keyword>
<reference evidence="15" key="3">
    <citation type="submission" date="2025-08" db="UniProtKB">
        <authorList>
            <consortium name="Ensembl"/>
        </authorList>
    </citation>
    <scope>IDENTIFICATION</scope>
</reference>
<dbReference type="InterPro" id="IPR003593">
    <property type="entry name" value="AAA+_ATPase"/>
</dbReference>
<keyword evidence="5" id="KW-0547">Nucleotide-binding</keyword>
<evidence type="ECO:0000256" key="5">
    <source>
        <dbReference type="ARBA" id="ARBA00022741"/>
    </source>
</evidence>
<sequence>AQVRLVIEILWPLFLFFILVGVRTTTQPIYKGQCKYKPTMPSAGVIPWIQGMVCNLENPCLPYPTPGETPGQVNNFDNSIISGMLIELQTSLVDKSILSRAQLLANGVDQWASILSQPNSANGKFSGTIQSSSVCQLLPRLLFIFQMMGILRPDSLRSILCEGTDLDQYVQFRSQAEKKAFQNVSCSLTPQQLINTQQVLLQNLDARKVLSELPAALNLNAADAATLIGKTTANALPLIEEVARLQNSTAFKAASSLNFQGDLIGSINMFLCGKQPDSNSTNMTLGLLSPRQMANKTSISITGNSSDAFCQTLVDTLESTPGLRYIWSTFKPLLQGKVLYTPDTPAARLLVKEANRTFNALAMLRELADSWDELGPRVWDFLQNSSQVNTIRALLVNPVFAGTLKAPLNGTGWTPELLANFLYNGPPEDRPPGMPPSDWRNVYNSTSEMLKLLSTFLRCLDLDKFEAASTEGQLVNRALDLLTNGTFWAGIVFENLQLNSSLPPPYVKYKIRMDVDEVESTRTVRRRSWSPGARDNPYNDLRYIWGGFAYLQDMIDHGIIRAHTSKTQPLGVFAQQMPYPCYVDDAFIRSIGSILPMFLILAFMYTVCMTIKGLVLEKELRLKEVLRAVGVQNGALWFSVLTENIVLLVVPCALISVMVKYGKILQYSDPSVIFVFFLVFCVATISQCFFISVFFSKANLAAACGGLIYFVLYLPHVLCYAWRDVMGFGAKVAVSLLSCVAFGYGCENFSKFEEQGVGIQWHNIAKSPEDGGRYTFITSIIMMLIDAVLYWVLTWYIENVFPGQYGIPKPWYFPFTASYWRGTAPVIDDKPSLLTDSNHMEKPPPNMTAGVSIQNLVKIYKTGKKLAVDGLSVDFYENQITSFLGHNGAGKTTTMSILTGLFPPTSGTALINGYDIRTDMDSIRTYLGMCPQHNVLFNELTVEEHIYFYARLKGRSRQEVKTEMDQMIKDVGLPHKRKELAKNLSGGMQRKLSVAIAFVGGSKIIILDEPTAGVDPYARRGIWELLLKYKQGRTIILSTHHMDEADILGDRIAIISHGKMRCCGSSIFLKKCFGSGYYLTLVRDGSGKMTAQHCPLSSSPDEGFGSQSWSNSDPSVGQLVQRHVPEAIFLESIGQEITYILPYGGAKDGTFGTLFRELDRAMADLGLTSYGISDTTLEEIFLKVAEDTGVDADIQRKLTPIPDIRKSPSDSGRGSAVITGWKLIRQQFLALFIKRFHHARRSRKGLIAQVVLPAFFVCLSLIFSLIVPPFTEFPPLELQPWMYGLPQTTFYSNDGPGNMEVSQVVESLLNKPGFGTRCMKGDPIPNLPCSSTGSDWFTPSVDQSVADIFLNGNWSMSNPSPGCECGTPKRTMMLPDCPPGAGGLPPPQRIQNTTDTLLNLTGRNMTDFLVKTFEKSGKTRYGGISVGAINSQVRVTEAAITDTFRDLKGLFSSAQDNVTDQLYQSAETLLKNLGTRDNVKVWFYNQLRHAVASFFSVANNGILRGNLPAGQDPRQYGISVTNHPLNLSKEQATTSTDVVVSICVIFAMSFIPASFVLFLIQERVNKAKHLQFVSGVNPAVYWLANFAWDMCNYIVPCFIVIVIFLAFQQKAYVSPPNLPALILLLIFYGWAITPMMYPFSFIFSVPSTAYVVLTCINLFIGINSSVATFIMELFDDDNITHINNIVKQVLLIFPHFCLGRGLIDMAKNQATATLFSNFGEDRFKNPLSWEMVGKNLCAMSIQGIVMFAVTILIQYKFFCKPRLISGKWLPAEEEDIDVARERRRVYEGEARSDLLRICDLTKVYPRKSTPAVDRLCVGVPAAECFGLLGINGAGKTTTFKMLTGDIPVSSGEAFLNGYSIRTEMRSVHQNMGYCPQFDALDELLTGREHVEFYARLRGVPAREVAMVAEWGVQKLGLAKYSNKSAGTYSGGNKRKLSTAIALIGCPPVIFLDEPTTGMDPKARRFLWDCILSVIREGRSVVLTSHSMEECEALCTRMAIMVNGRFKCLGSIQHLKSRFGDGYTVIVRVGGSPPALKPVEDFVQKTFPGSVLKEKHHNTLQYQFPHAQGALANIFSQFTRHQRRLRVEDYSVSQTTLDQVFVNFARQQHDEEDSEAYSNPVDVSDELPLEYLRSSQGAEKV</sequence>
<protein>
    <recommendedName>
        <fullName evidence="2">P-type phospholipid transporter</fullName>
        <ecNumber evidence="2">7.6.2.1</ecNumber>
    </recommendedName>
</protein>
<dbReference type="InterPro" id="IPR026082">
    <property type="entry name" value="ABCA"/>
</dbReference>
<feature type="transmembrane region" description="Helical" evidence="13">
    <location>
        <begin position="700"/>
        <end position="721"/>
    </location>
</feature>
<evidence type="ECO:0000313" key="15">
    <source>
        <dbReference type="Ensembl" id="ENSACLP00000055429.1"/>
    </source>
</evidence>
<feature type="transmembrane region" description="Helical" evidence="13">
    <location>
        <begin position="1245"/>
        <end position="1267"/>
    </location>
</feature>
<evidence type="ECO:0000256" key="9">
    <source>
        <dbReference type="ARBA" id="ARBA00023136"/>
    </source>
</evidence>
<evidence type="ECO:0000256" key="7">
    <source>
        <dbReference type="ARBA" id="ARBA00022967"/>
    </source>
</evidence>
<dbReference type="PANTHER" id="PTHR19229:SF234">
    <property type="entry name" value="ATP-BINDING CASSETTE SUB-FAMILY A MEMBER 1-LIKE"/>
    <property type="match status" value="1"/>
</dbReference>
<dbReference type="PROSITE" id="PS00211">
    <property type="entry name" value="ABC_TRANSPORTER_1"/>
    <property type="match status" value="1"/>
</dbReference>
<dbReference type="GO" id="GO:0140359">
    <property type="term" value="F:ABC-type transporter activity"/>
    <property type="evidence" value="ECO:0007669"/>
    <property type="project" value="InterPro"/>
</dbReference>
<feature type="domain" description="ABC transporter" evidence="14">
    <location>
        <begin position="851"/>
        <end position="1082"/>
    </location>
</feature>
<feature type="transmembrane region" description="Helical" evidence="13">
    <location>
        <begin position="671"/>
        <end position="694"/>
    </location>
</feature>
<name>A0AAX7TET6_ASTCA</name>
<dbReference type="InterPro" id="IPR056264">
    <property type="entry name" value="R2_ABCA1-4-like"/>
</dbReference>
<feature type="transmembrane region" description="Helical" evidence="13">
    <location>
        <begin position="1618"/>
        <end position="1637"/>
    </location>
</feature>
<dbReference type="Pfam" id="PF23321">
    <property type="entry name" value="R1_ABCA1"/>
    <property type="match status" value="1"/>
</dbReference>
<dbReference type="Proteomes" id="UP000265100">
    <property type="component" value="Chromosome 3"/>
</dbReference>
<dbReference type="InterPro" id="IPR013525">
    <property type="entry name" value="ABC2_TM"/>
</dbReference>
<keyword evidence="8 13" id="KW-1133">Transmembrane helix</keyword>
<dbReference type="GO" id="GO:0016887">
    <property type="term" value="F:ATP hydrolysis activity"/>
    <property type="evidence" value="ECO:0007669"/>
    <property type="project" value="InterPro"/>
</dbReference>
<dbReference type="GO" id="GO:0005548">
    <property type="term" value="F:phospholipid transporter activity"/>
    <property type="evidence" value="ECO:0007669"/>
    <property type="project" value="UniProtKB-ARBA"/>
</dbReference>
<reference evidence="15" key="4">
    <citation type="submission" date="2025-09" db="UniProtKB">
        <authorList>
            <consortium name="Ensembl"/>
        </authorList>
    </citation>
    <scope>IDENTIFICATION</scope>
</reference>
<dbReference type="PROSITE" id="PS50893">
    <property type="entry name" value="ABC_TRANSPORTER_2"/>
    <property type="match status" value="2"/>
</dbReference>
<feature type="transmembrane region" description="Helical" evidence="13">
    <location>
        <begin position="635"/>
        <end position="659"/>
    </location>
</feature>
<evidence type="ECO:0000256" key="12">
    <source>
        <dbReference type="ARBA" id="ARBA00034036"/>
    </source>
</evidence>
<dbReference type="GO" id="GO:0140326">
    <property type="term" value="F:ATPase-coupled intramembrane lipid transporter activity"/>
    <property type="evidence" value="ECO:0007669"/>
    <property type="project" value="UniProtKB-EC"/>
</dbReference>
<evidence type="ECO:0000256" key="8">
    <source>
        <dbReference type="ARBA" id="ARBA00022989"/>
    </source>
</evidence>
<dbReference type="GO" id="GO:0005524">
    <property type="term" value="F:ATP binding"/>
    <property type="evidence" value="ECO:0007669"/>
    <property type="project" value="UniProtKB-KW"/>
</dbReference>
<feature type="transmembrane region" description="Helical" evidence="13">
    <location>
        <begin position="1538"/>
        <end position="1560"/>
    </location>
</feature>
<evidence type="ECO:0000256" key="10">
    <source>
        <dbReference type="ARBA" id="ARBA00023157"/>
    </source>
</evidence>
<keyword evidence="11" id="KW-0325">Glycoprotein</keyword>
<evidence type="ECO:0000256" key="1">
    <source>
        <dbReference type="ARBA" id="ARBA00004141"/>
    </source>
</evidence>
<dbReference type="Pfam" id="PF12698">
    <property type="entry name" value="ABC2_membrane_3"/>
    <property type="match status" value="2"/>
</dbReference>
<keyword evidence="10" id="KW-1015">Disulfide bond</keyword>
<dbReference type="GO" id="GO:0016020">
    <property type="term" value="C:membrane"/>
    <property type="evidence" value="ECO:0007669"/>
    <property type="project" value="UniProtKB-SubCell"/>
</dbReference>
<comment type="subcellular location">
    <subcellularLocation>
        <location evidence="1">Membrane</location>
        <topology evidence="1">Multi-pass membrane protein</topology>
    </subcellularLocation>
</comment>
<evidence type="ECO:0000259" key="14">
    <source>
        <dbReference type="PROSITE" id="PS50893"/>
    </source>
</evidence>
<dbReference type="SMART" id="SM00382">
    <property type="entry name" value="AAA"/>
    <property type="match status" value="2"/>
</dbReference>
<reference evidence="16" key="2">
    <citation type="submission" date="2023-03" db="EMBL/GenBank/DDBJ databases">
        <authorList>
            <consortium name="Wellcome Sanger Institute Data Sharing"/>
        </authorList>
    </citation>
    <scope>NUCLEOTIDE SEQUENCE [LARGE SCALE GENOMIC DNA]</scope>
</reference>
<feature type="transmembrane region" description="Helical" evidence="13">
    <location>
        <begin position="594"/>
        <end position="615"/>
    </location>
</feature>
<dbReference type="PANTHER" id="PTHR19229">
    <property type="entry name" value="ATP-BINDING CASSETTE TRANSPORTER SUBFAMILY A ABCA"/>
    <property type="match status" value="1"/>
</dbReference>
<dbReference type="Ensembl" id="ENSACLT00000045876.1">
    <property type="protein sequence ID" value="ENSACLP00000055429.1"/>
    <property type="gene ID" value="ENSACLG00000002328.2"/>
</dbReference>
<keyword evidence="4 13" id="KW-0812">Transmembrane</keyword>
<feature type="transmembrane region" description="Helical" evidence="13">
    <location>
        <begin position="1580"/>
        <end position="1606"/>
    </location>
</feature>
<dbReference type="InterPro" id="IPR027417">
    <property type="entry name" value="P-loop_NTPase"/>
</dbReference>
<dbReference type="InterPro" id="IPR003439">
    <property type="entry name" value="ABC_transporter-like_ATP-bd"/>
</dbReference>
<dbReference type="CDD" id="cd03263">
    <property type="entry name" value="ABC_subfamily_A"/>
    <property type="match status" value="2"/>
</dbReference>
<feature type="transmembrane region" description="Helical" evidence="13">
    <location>
        <begin position="1732"/>
        <end position="1753"/>
    </location>
</feature>
<evidence type="ECO:0000256" key="6">
    <source>
        <dbReference type="ARBA" id="ARBA00022840"/>
    </source>
</evidence>
<feature type="transmembrane region" description="Helical" evidence="13">
    <location>
        <begin position="6"/>
        <end position="22"/>
    </location>
</feature>
<dbReference type="Pfam" id="PF00005">
    <property type="entry name" value="ABC_tran"/>
    <property type="match status" value="2"/>
</dbReference>
<dbReference type="Gene3D" id="3.40.50.300">
    <property type="entry name" value="P-loop containing nucleotide triphosphate hydrolases"/>
    <property type="match status" value="2"/>
</dbReference>
<reference evidence="15 16" key="1">
    <citation type="submission" date="2018-05" db="EMBL/GenBank/DDBJ databases">
        <authorList>
            <person name="Datahose"/>
        </authorList>
    </citation>
    <scope>NUCLEOTIDE SEQUENCE</scope>
</reference>
<feature type="transmembrane region" description="Helical" evidence="13">
    <location>
        <begin position="776"/>
        <end position="797"/>
    </location>
</feature>
<dbReference type="InterPro" id="IPR017871">
    <property type="entry name" value="ABC_transporter-like_CS"/>
</dbReference>
<dbReference type="GeneTree" id="ENSGT00940000154658"/>
<proteinExistence type="predicted"/>
<dbReference type="FunFam" id="3.40.50.300:FF:000232">
    <property type="entry name" value="ATP-binding cassette, sub-family A (ABC1), member 1"/>
    <property type="match status" value="1"/>
</dbReference>
<dbReference type="EC" id="7.6.2.1" evidence="2"/>